<accession>M4NMI2</accession>
<organism evidence="1 2">
    <name type="scientific">Synechococcus phage S-RIP1</name>
    <dbReference type="NCBI Taxonomy" id="754041"/>
    <lineage>
        <taxon>Viruses</taxon>
        <taxon>Duplodnaviria</taxon>
        <taxon>Heunggongvirae</taxon>
        <taxon>Uroviricota</taxon>
        <taxon>Caudoviricetes</taxon>
        <taxon>Autographivirales</taxon>
        <taxon>Kajamvirus</taxon>
        <taxon>Kajamvirus SRIP1</taxon>
    </lineage>
</organism>
<keyword evidence="2" id="KW-1185">Reference proteome</keyword>
<dbReference type="GeneID" id="15013128"/>
<evidence type="ECO:0000313" key="2">
    <source>
        <dbReference type="Proteomes" id="UP000202401"/>
    </source>
</evidence>
<evidence type="ECO:0000313" key="1">
    <source>
        <dbReference type="EMBL" id="AGG91295.1"/>
    </source>
</evidence>
<dbReference type="Proteomes" id="UP000202401">
    <property type="component" value="Segment"/>
</dbReference>
<name>M4NMI2_9CAUD</name>
<reference evidence="1 2" key="1">
    <citation type="submission" date="2010-09" db="EMBL/GenBank/DDBJ databases">
        <title>The Genome Sequence of Synechococcus phage S-RIP1 isolate R2_2007.</title>
        <authorList>
            <consortium name="The Broad Institute Genome Sequencing Platform"/>
            <person name="Henn M.R."/>
            <person name="Marston M."/>
            <person name="Levin J."/>
            <person name="Malboeuf C."/>
            <person name="Casali M."/>
            <person name="Russ C."/>
            <person name="Lennon N."/>
            <person name="Chapman S.B."/>
            <person name="Erlich R."/>
            <person name="Young S.K."/>
            <person name="Yandava C."/>
            <person name="Zeng Q."/>
            <person name="Fitzgerald M.F."/>
            <person name="Alvarado L."/>
            <person name="Anderson S."/>
            <person name="Berlin A."/>
            <person name="Chen Z."/>
            <person name="Freedman E."/>
            <person name="Gellesch M."/>
            <person name="Goldberg J."/>
            <person name="Green L."/>
            <person name="Griggs A."/>
            <person name="Gujja S."/>
            <person name="Heilman E.R."/>
            <person name="Heiman D."/>
            <person name="Hollinger A."/>
            <person name="Howarth C."/>
            <person name="Larson L."/>
            <person name="Mehta T."/>
            <person name="Neiman D."/>
            <person name="Pearson M."/>
            <person name="Roberts A."/>
            <person name="Ryan E."/>
            <person name="Saif S."/>
            <person name="Shea T."/>
            <person name="Shenoy N."/>
            <person name="Sisk P."/>
            <person name="Stolte C."/>
            <person name="Sykes S."/>
            <person name="White J."/>
            <person name="Haas B."/>
            <person name="Nusbaum C."/>
            <person name="Birren B."/>
        </authorList>
    </citation>
    <scope>NUCLEOTIDE SEQUENCE [LARGE SCALE GENOMIC DNA]</scope>
</reference>
<dbReference type="EMBL" id="HQ317388">
    <property type="protein sequence ID" value="AGG91295.1"/>
    <property type="molecule type" value="Genomic_DNA"/>
</dbReference>
<protein>
    <submittedName>
        <fullName evidence="1">Uncharacterized protein</fullName>
    </submittedName>
</protein>
<proteinExistence type="predicted"/>
<gene>
    <name evidence="1" type="ORF">SWVG_00059</name>
</gene>
<dbReference type="RefSeq" id="YP_007676488.1">
    <property type="nucleotide sequence ID" value="NC_020867.1"/>
</dbReference>
<dbReference type="KEGG" id="vg:15013128"/>
<sequence length="61" mass="6611">MAYTGLTITTKVHSATLSSHCIPAYPEYNTGTAFDATYYTARRASNDELVGDTITYSVTTP</sequence>